<dbReference type="Gene3D" id="1.10.510.10">
    <property type="entry name" value="Transferase(Phosphotransferase) domain 1"/>
    <property type="match status" value="1"/>
</dbReference>
<dbReference type="InterPro" id="IPR011009">
    <property type="entry name" value="Kinase-like_dom_sf"/>
</dbReference>
<sequence>MGNCWSNQSDSSAGNPNSNTVANHQVSSQFSATSGNFTRLLRNTGNSTSLGRSSFSAGNSRLFGASSSNTFSTSNTSTSFGGSGVSENGRSSQLVRSHEDFPNGQIFDTPNLRIFSFAELKLATKDFRNDAVVGEGGFGRVYKGCVKEKIPQNRCGELVIAIKRLNSQSRQGLEEWQSEVNFLGRLSHPNLVTLLGFGQDNGELLLVYEFMRRGSLENQLFGRGSTVRPLSWDTRLNIMIGAAKGLAFLHSLEKKIIYRDFKPSNILLDKSYTAKLSDFGLAKVGPSADQSHVTTRVVGTVGYAAPEYIATGHLYIKSDVYGFGIVLVEILTGKRITDLNRLREHHSLIDWVKSNLLNRRNLRATMDCRLEGKYPLKLAIQVARLALKCILSEPKYRPSMTEVAETLEHIEAANEKPTDNKARATHSRPAQQHGRPDGG</sequence>
<dbReference type="EMBL" id="JARAOO010000009">
    <property type="protein sequence ID" value="KAJ7955865.1"/>
    <property type="molecule type" value="Genomic_DNA"/>
</dbReference>
<comment type="subcellular location">
    <subcellularLocation>
        <location evidence="1">Cell membrane</location>
    </subcellularLocation>
</comment>
<evidence type="ECO:0000256" key="2">
    <source>
        <dbReference type="ARBA" id="ARBA00022475"/>
    </source>
</evidence>
<evidence type="ECO:0000256" key="1">
    <source>
        <dbReference type="ARBA" id="ARBA00004236"/>
    </source>
</evidence>
<feature type="region of interest" description="Disordered" evidence="10">
    <location>
        <begin position="68"/>
        <end position="95"/>
    </location>
</feature>
<dbReference type="CDD" id="cd14066">
    <property type="entry name" value="STKc_IRAK"/>
    <property type="match status" value="1"/>
</dbReference>
<protein>
    <submittedName>
        <fullName evidence="12">Protein kinase</fullName>
    </submittedName>
</protein>
<dbReference type="FunFam" id="1.10.510.10:FF:000095">
    <property type="entry name" value="protein STRUBBELIG-RECEPTOR FAMILY 8"/>
    <property type="match status" value="1"/>
</dbReference>
<dbReference type="InterPro" id="IPR050823">
    <property type="entry name" value="Plant_Ser_Thr_Prot_Kinase"/>
</dbReference>
<dbReference type="GO" id="GO:0004674">
    <property type="term" value="F:protein serine/threonine kinase activity"/>
    <property type="evidence" value="ECO:0007669"/>
    <property type="project" value="UniProtKB-KW"/>
</dbReference>
<evidence type="ECO:0000256" key="8">
    <source>
        <dbReference type="PROSITE-ProRule" id="PRU10141"/>
    </source>
</evidence>
<dbReference type="PANTHER" id="PTHR45621">
    <property type="entry name" value="OS01G0588500 PROTEIN-RELATED"/>
    <property type="match status" value="1"/>
</dbReference>
<feature type="binding site" evidence="8">
    <location>
        <position position="163"/>
    </location>
    <ligand>
        <name>ATP</name>
        <dbReference type="ChEBI" id="CHEBI:30616"/>
    </ligand>
</feature>
<evidence type="ECO:0000313" key="12">
    <source>
        <dbReference type="EMBL" id="KAJ7955865.1"/>
    </source>
</evidence>
<dbReference type="InterPro" id="IPR008271">
    <property type="entry name" value="Ser/Thr_kinase_AS"/>
</dbReference>
<evidence type="ECO:0000259" key="11">
    <source>
        <dbReference type="PROSITE" id="PS50011"/>
    </source>
</evidence>
<dbReference type="PROSITE" id="PS50011">
    <property type="entry name" value="PROTEIN_KINASE_DOM"/>
    <property type="match status" value="1"/>
</dbReference>
<keyword evidence="6 12" id="KW-0418">Kinase</keyword>
<feature type="compositionally biased region" description="Low complexity" evidence="10">
    <location>
        <begin position="68"/>
        <end position="80"/>
    </location>
</feature>
<evidence type="ECO:0000256" key="5">
    <source>
        <dbReference type="ARBA" id="ARBA00022741"/>
    </source>
</evidence>
<feature type="compositionally biased region" description="Basic and acidic residues" evidence="10">
    <location>
        <begin position="413"/>
        <end position="422"/>
    </location>
</feature>
<evidence type="ECO:0000256" key="7">
    <source>
        <dbReference type="ARBA" id="ARBA00022840"/>
    </source>
</evidence>
<name>A0AAD7LD04_QUISA</name>
<dbReference type="PROSITE" id="PS00108">
    <property type="entry name" value="PROTEIN_KINASE_ST"/>
    <property type="match status" value="1"/>
</dbReference>
<keyword evidence="4" id="KW-0808">Transferase</keyword>
<keyword evidence="2" id="KW-0472">Membrane</keyword>
<feature type="domain" description="Protein kinase" evidence="11">
    <location>
        <begin position="127"/>
        <end position="412"/>
    </location>
</feature>
<keyword evidence="5 8" id="KW-0547">Nucleotide-binding</keyword>
<dbReference type="InterPro" id="IPR001245">
    <property type="entry name" value="Ser-Thr/Tyr_kinase_cat_dom"/>
</dbReference>
<dbReference type="GO" id="GO:0005524">
    <property type="term" value="F:ATP binding"/>
    <property type="evidence" value="ECO:0007669"/>
    <property type="project" value="UniProtKB-UniRule"/>
</dbReference>
<gene>
    <name evidence="12" type="ORF">O6P43_022391</name>
</gene>
<keyword evidence="3 9" id="KW-0723">Serine/threonine-protein kinase</keyword>
<proteinExistence type="inferred from homology"/>
<dbReference type="PROSITE" id="PS00107">
    <property type="entry name" value="PROTEIN_KINASE_ATP"/>
    <property type="match status" value="1"/>
</dbReference>
<evidence type="ECO:0000256" key="10">
    <source>
        <dbReference type="SAM" id="MobiDB-lite"/>
    </source>
</evidence>
<dbReference type="Pfam" id="PF07714">
    <property type="entry name" value="PK_Tyr_Ser-Thr"/>
    <property type="match status" value="1"/>
</dbReference>
<evidence type="ECO:0000256" key="9">
    <source>
        <dbReference type="RuleBase" id="RU000304"/>
    </source>
</evidence>
<organism evidence="12 13">
    <name type="scientific">Quillaja saponaria</name>
    <name type="common">Soap bark tree</name>
    <dbReference type="NCBI Taxonomy" id="32244"/>
    <lineage>
        <taxon>Eukaryota</taxon>
        <taxon>Viridiplantae</taxon>
        <taxon>Streptophyta</taxon>
        <taxon>Embryophyta</taxon>
        <taxon>Tracheophyta</taxon>
        <taxon>Spermatophyta</taxon>
        <taxon>Magnoliopsida</taxon>
        <taxon>eudicotyledons</taxon>
        <taxon>Gunneridae</taxon>
        <taxon>Pentapetalae</taxon>
        <taxon>rosids</taxon>
        <taxon>fabids</taxon>
        <taxon>Fabales</taxon>
        <taxon>Quillajaceae</taxon>
        <taxon>Quillaja</taxon>
    </lineage>
</organism>
<dbReference type="SUPFAM" id="SSF56112">
    <property type="entry name" value="Protein kinase-like (PK-like)"/>
    <property type="match status" value="1"/>
</dbReference>
<dbReference type="Proteomes" id="UP001163823">
    <property type="component" value="Chromosome 9"/>
</dbReference>
<evidence type="ECO:0000256" key="6">
    <source>
        <dbReference type="ARBA" id="ARBA00022777"/>
    </source>
</evidence>
<dbReference type="AlphaFoldDB" id="A0AAD7LD04"/>
<comment type="similarity">
    <text evidence="9">Belongs to the protein kinase superfamily.</text>
</comment>
<keyword evidence="2" id="KW-1003">Cell membrane</keyword>
<evidence type="ECO:0000256" key="4">
    <source>
        <dbReference type="ARBA" id="ARBA00022679"/>
    </source>
</evidence>
<accession>A0AAD7LD04</accession>
<evidence type="ECO:0000313" key="13">
    <source>
        <dbReference type="Proteomes" id="UP001163823"/>
    </source>
</evidence>
<dbReference type="FunFam" id="3.30.200.20:FF:000039">
    <property type="entry name" value="receptor-like protein kinase FERONIA"/>
    <property type="match status" value="1"/>
</dbReference>
<comment type="caution">
    <text evidence="12">The sequence shown here is derived from an EMBL/GenBank/DDBJ whole genome shotgun (WGS) entry which is preliminary data.</text>
</comment>
<keyword evidence="13" id="KW-1185">Reference proteome</keyword>
<evidence type="ECO:0000256" key="3">
    <source>
        <dbReference type="ARBA" id="ARBA00022527"/>
    </source>
</evidence>
<dbReference type="InterPro" id="IPR017441">
    <property type="entry name" value="Protein_kinase_ATP_BS"/>
</dbReference>
<reference evidence="12" key="1">
    <citation type="journal article" date="2023" name="Science">
        <title>Elucidation of the pathway for biosynthesis of saponin adjuvants from the soapbark tree.</title>
        <authorList>
            <person name="Reed J."/>
            <person name="Orme A."/>
            <person name="El-Demerdash A."/>
            <person name="Owen C."/>
            <person name="Martin L.B.B."/>
            <person name="Misra R.C."/>
            <person name="Kikuchi S."/>
            <person name="Rejzek M."/>
            <person name="Martin A.C."/>
            <person name="Harkess A."/>
            <person name="Leebens-Mack J."/>
            <person name="Louveau T."/>
            <person name="Stephenson M.J."/>
            <person name="Osbourn A."/>
        </authorList>
    </citation>
    <scope>NUCLEOTIDE SEQUENCE</scope>
    <source>
        <strain evidence="12">S10</strain>
    </source>
</reference>
<keyword evidence="7 8" id="KW-0067">ATP-binding</keyword>
<feature type="region of interest" description="Disordered" evidence="10">
    <location>
        <begin position="1"/>
        <end position="22"/>
    </location>
</feature>
<dbReference type="Gene3D" id="3.30.200.20">
    <property type="entry name" value="Phosphorylase Kinase, domain 1"/>
    <property type="match status" value="1"/>
</dbReference>
<feature type="compositionally biased region" description="Polar residues" evidence="10">
    <location>
        <begin position="85"/>
        <end position="95"/>
    </location>
</feature>
<dbReference type="InterPro" id="IPR000719">
    <property type="entry name" value="Prot_kinase_dom"/>
</dbReference>
<dbReference type="KEGG" id="qsa:O6P43_022391"/>
<feature type="region of interest" description="Disordered" evidence="10">
    <location>
        <begin position="413"/>
        <end position="439"/>
    </location>
</feature>